<accession>A0ABX1QGK2</accession>
<organism evidence="2 3">
    <name type="scientific">Aromatoleum diolicum</name>
    <dbReference type="NCBI Taxonomy" id="75796"/>
    <lineage>
        <taxon>Bacteria</taxon>
        <taxon>Pseudomonadati</taxon>
        <taxon>Pseudomonadota</taxon>
        <taxon>Betaproteobacteria</taxon>
        <taxon>Rhodocyclales</taxon>
        <taxon>Rhodocyclaceae</taxon>
        <taxon>Aromatoleum</taxon>
    </lineage>
</organism>
<proteinExistence type="predicted"/>
<reference evidence="2 3" key="1">
    <citation type="submission" date="2019-12" db="EMBL/GenBank/DDBJ databases">
        <title>Comparative genomics gives insights into the taxonomy of the Azoarcus-Aromatoleum group and reveals separate origins of nif in the plant-associated Azoarcus and non-plant-associated Aromatoleum sub-groups.</title>
        <authorList>
            <person name="Lafos M."/>
            <person name="Maluk M."/>
            <person name="Batista M."/>
            <person name="Junghare M."/>
            <person name="Carmona M."/>
            <person name="Faoro H."/>
            <person name="Cruz L.M."/>
            <person name="Battistoni F."/>
            <person name="De Souza E."/>
            <person name="Pedrosa F."/>
            <person name="Chen W.-M."/>
            <person name="Poole P.S."/>
            <person name="Dixon R.A."/>
            <person name="James E.K."/>
        </authorList>
    </citation>
    <scope>NUCLEOTIDE SEQUENCE [LARGE SCALE GENOMIC DNA]</scope>
    <source>
        <strain evidence="2 3">22Lin</strain>
    </source>
</reference>
<dbReference type="InterPro" id="IPR003495">
    <property type="entry name" value="CobW/HypB/UreG_nucleotide-bd"/>
</dbReference>
<sequence>MVRFTTPVTIITGFLGSGKTTLINRILRESHGQRIAVIENEFGEVGVDAEFLATGGDETIIQLANGCVCCTVRGDLARALHDLARQADTGGFSFDRVVIETTGVADPGPVIQTFLAKTALVTRYHLDGVVALADCLHASTLLRERAEVRA</sequence>
<comment type="caution">
    <text evidence="2">The sequence shown here is derived from an EMBL/GenBank/DDBJ whole genome shotgun (WGS) entry which is preliminary data.</text>
</comment>
<evidence type="ECO:0000259" key="1">
    <source>
        <dbReference type="Pfam" id="PF02492"/>
    </source>
</evidence>
<dbReference type="InterPro" id="IPR027417">
    <property type="entry name" value="P-loop_NTPase"/>
</dbReference>
<protein>
    <recommendedName>
        <fullName evidence="1">CobW/HypB/UreG nucleotide-binding domain-containing protein</fullName>
    </recommendedName>
</protein>
<dbReference type="CDD" id="cd03112">
    <property type="entry name" value="CobW-like"/>
    <property type="match status" value="1"/>
</dbReference>
<dbReference type="PANTHER" id="PTHR13748:SF62">
    <property type="entry name" value="COBW DOMAIN-CONTAINING PROTEIN"/>
    <property type="match status" value="1"/>
</dbReference>
<dbReference type="InterPro" id="IPR051316">
    <property type="entry name" value="Zinc-reg_GTPase_activator"/>
</dbReference>
<keyword evidence="3" id="KW-1185">Reference proteome</keyword>
<feature type="domain" description="CobW/HypB/UreG nucleotide-binding" evidence="1">
    <location>
        <begin position="7"/>
        <end position="139"/>
    </location>
</feature>
<evidence type="ECO:0000313" key="2">
    <source>
        <dbReference type="EMBL" id="NMG77573.1"/>
    </source>
</evidence>
<dbReference type="SUPFAM" id="SSF52540">
    <property type="entry name" value="P-loop containing nucleoside triphosphate hydrolases"/>
    <property type="match status" value="1"/>
</dbReference>
<name>A0ABX1QGK2_9RHOO</name>
<dbReference type="PANTHER" id="PTHR13748">
    <property type="entry name" value="COBW-RELATED"/>
    <property type="match status" value="1"/>
</dbReference>
<dbReference type="Pfam" id="PF02492">
    <property type="entry name" value="cobW"/>
    <property type="match status" value="1"/>
</dbReference>
<dbReference type="EMBL" id="WTVQ01000072">
    <property type="protein sequence ID" value="NMG77573.1"/>
    <property type="molecule type" value="Genomic_DNA"/>
</dbReference>
<dbReference type="Gene3D" id="3.40.50.300">
    <property type="entry name" value="P-loop containing nucleotide triphosphate hydrolases"/>
    <property type="match status" value="1"/>
</dbReference>
<evidence type="ECO:0000313" key="3">
    <source>
        <dbReference type="Proteomes" id="UP000648984"/>
    </source>
</evidence>
<dbReference type="Proteomes" id="UP000648984">
    <property type="component" value="Unassembled WGS sequence"/>
</dbReference>
<dbReference type="RefSeq" id="WP_169262696.1">
    <property type="nucleotide sequence ID" value="NZ_WTVQ01000072.1"/>
</dbReference>
<gene>
    <name evidence="2" type="ORF">GPA25_22735</name>
</gene>